<dbReference type="InterPro" id="IPR023213">
    <property type="entry name" value="CAT-like_dom_sf"/>
</dbReference>
<dbReference type="InterPro" id="IPR001078">
    <property type="entry name" value="2-oxoacid_DH_actylTfrase"/>
</dbReference>
<evidence type="ECO:0000256" key="3">
    <source>
        <dbReference type="ARBA" id="ARBA00022679"/>
    </source>
</evidence>
<dbReference type="CDD" id="cd06849">
    <property type="entry name" value="lipoyl_domain"/>
    <property type="match status" value="1"/>
</dbReference>
<evidence type="ECO:0000256" key="1">
    <source>
        <dbReference type="ARBA" id="ARBA00001938"/>
    </source>
</evidence>
<dbReference type="PROSITE" id="PS51826">
    <property type="entry name" value="PSBD"/>
    <property type="match status" value="1"/>
</dbReference>
<protein>
    <submittedName>
        <fullName evidence="9">Unannotated protein</fullName>
    </submittedName>
</protein>
<keyword evidence="3" id="KW-0808">Transferase</keyword>
<accession>A0A6J6MQE8</accession>
<dbReference type="PROSITE" id="PS00189">
    <property type="entry name" value="LIPOYL"/>
    <property type="match status" value="1"/>
</dbReference>
<dbReference type="Gene3D" id="2.40.50.100">
    <property type="match status" value="1"/>
</dbReference>
<dbReference type="InterPro" id="IPR000089">
    <property type="entry name" value="Biotin_lipoyl"/>
</dbReference>
<dbReference type="Pfam" id="PF00198">
    <property type="entry name" value="2-oxoacid_dh"/>
    <property type="match status" value="1"/>
</dbReference>
<dbReference type="GO" id="GO:0016407">
    <property type="term" value="F:acetyltransferase activity"/>
    <property type="evidence" value="ECO:0007669"/>
    <property type="project" value="TreeGrafter"/>
</dbReference>
<dbReference type="GO" id="GO:0031405">
    <property type="term" value="F:lipoic acid binding"/>
    <property type="evidence" value="ECO:0007669"/>
    <property type="project" value="TreeGrafter"/>
</dbReference>
<proteinExistence type="inferred from homology"/>
<keyword evidence="4" id="KW-0450">Lipoyl</keyword>
<comment type="similarity">
    <text evidence="2">Belongs to the 2-oxoacid dehydrogenase family.</text>
</comment>
<evidence type="ECO:0000256" key="5">
    <source>
        <dbReference type="ARBA" id="ARBA00023315"/>
    </source>
</evidence>
<feature type="compositionally biased region" description="Low complexity" evidence="6">
    <location>
        <begin position="83"/>
        <end position="97"/>
    </location>
</feature>
<evidence type="ECO:0000259" key="7">
    <source>
        <dbReference type="PROSITE" id="PS50968"/>
    </source>
</evidence>
<feature type="region of interest" description="Disordered" evidence="6">
    <location>
        <begin position="195"/>
        <end position="222"/>
    </location>
</feature>
<dbReference type="SUPFAM" id="SSF51230">
    <property type="entry name" value="Single hybrid motif"/>
    <property type="match status" value="1"/>
</dbReference>
<comment type="cofactor">
    <cofactor evidence="1">
        <name>(R)-lipoate</name>
        <dbReference type="ChEBI" id="CHEBI:83088"/>
    </cofactor>
</comment>
<feature type="domain" description="Lipoyl-binding" evidence="7">
    <location>
        <begin position="1"/>
        <end position="76"/>
    </location>
</feature>
<dbReference type="PANTHER" id="PTHR43178">
    <property type="entry name" value="DIHYDROLIPOAMIDE ACETYLTRANSFERASE COMPONENT OF PYRUVATE DEHYDROGENASE COMPLEX"/>
    <property type="match status" value="1"/>
</dbReference>
<dbReference type="SUPFAM" id="SSF47005">
    <property type="entry name" value="Peripheral subunit-binding domain of 2-oxo acid dehydrogenase complex"/>
    <property type="match status" value="1"/>
</dbReference>
<dbReference type="InterPro" id="IPR050743">
    <property type="entry name" value="2-oxoacid_DH_E2_comp"/>
</dbReference>
<keyword evidence="5" id="KW-0012">Acyltransferase</keyword>
<evidence type="ECO:0000313" key="9">
    <source>
        <dbReference type="EMBL" id="CAB4675174.1"/>
    </source>
</evidence>
<dbReference type="InterPro" id="IPR036625">
    <property type="entry name" value="E3-bd_dom_sf"/>
</dbReference>
<sequence length="463" mass="47716">MAEITLPQLGETVTEGTITRWFKKIGDTVAADEPLFEVSTDKVDTEVPSPIAGVLTEIRVPEGDTVAVGTVIAVVGDASSAPAAPAASAAPSAPASEPETRTSATVSEPEPVPAAAPQASAAPAPQAAPAPAATAPAAPALQVSATPVASVGSSVVLSPVVRKLIAENGLDVSRIQGTGPGGRITRDDAMAAIGRQGAAPAAAPATTTGTAPAPAPRGVAPRVVAGSRDEVVALSKIRQATGIHTLMSKGAIPAAFSVVEVDFANVDSTRLRLKEEFKTAEGFSLTYLPFIARAVVDAIKEFPHMNSSVGESELIIHKYVDLGIAIDLDYQGLLAPVIRDADEKRLRAIAREVNDLAVRARSRQLSPMEISGGTFTITNNGSSGSVLTMPIINQPQVAILSTDAVKKKPVVIEIPGGGESIAIHPVGNLAMAWDHRAFDGAYAANFLVKVKSILETRDWSSEV</sequence>
<feature type="domain" description="Peripheral subunit-binding (PSBD)" evidence="8">
    <location>
        <begin position="156"/>
        <end position="193"/>
    </location>
</feature>
<organism evidence="9">
    <name type="scientific">freshwater metagenome</name>
    <dbReference type="NCBI Taxonomy" id="449393"/>
    <lineage>
        <taxon>unclassified sequences</taxon>
        <taxon>metagenomes</taxon>
        <taxon>ecological metagenomes</taxon>
    </lineage>
</organism>
<dbReference type="Pfam" id="PF02817">
    <property type="entry name" value="E3_binding"/>
    <property type="match status" value="1"/>
</dbReference>
<gene>
    <name evidence="9" type="ORF">UFOPK2295_01051</name>
</gene>
<dbReference type="Pfam" id="PF00364">
    <property type="entry name" value="Biotin_lipoyl"/>
    <property type="match status" value="1"/>
</dbReference>
<dbReference type="InterPro" id="IPR004167">
    <property type="entry name" value="PSBD"/>
</dbReference>
<dbReference type="InterPro" id="IPR003016">
    <property type="entry name" value="2-oxoA_DH_lipoyl-BS"/>
</dbReference>
<dbReference type="Gene3D" id="3.30.559.10">
    <property type="entry name" value="Chloramphenicol acetyltransferase-like domain"/>
    <property type="match status" value="1"/>
</dbReference>
<dbReference type="SUPFAM" id="SSF52777">
    <property type="entry name" value="CoA-dependent acyltransferases"/>
    <property type="match status" value="1"/>
</dbReference>
<evidence type="ECO:0000259" key="8">
    <source>
        <dbReference type="PROSITE" id="PS51826"/>
    </source>
</evidence>
<dbReference type="GO" id="GO:0005737">
    <property type="term" value="C:cytoplasm"/>
    <property type="evidence" value="ECO:0007669"/>
    <property type="project" value="TreeGrafter"/>
</dbReference>
<dbReference type="Gene3D" id="4.10.320.10">
    <property type="entry name" value="E3-binding domain"/>
    <property type="match status" value="1"/>
</dbReference>
<dbReference type="InterPro" id="IPR011053">
    <property type="entry name" value="Single_hybrid_motif"/>
</dbReference>
<dbReference type="AlphaFoldDB" id="A0A6J6MQE8"/>
<evidence type="ECO:0000256" key="4">
    <source>
        <dbReference type="ARBA" id="ARBA00022823"/>
    </source>
</evidence>
<dbReference type="PROSITE" id="PS50968">
    <property type="entry name" value="BIOTINYL_LIPOYL"/>
    <property type="match status" value="1"/>
</dbReference>
<feature type="compositionally biased region" description="Low complexity" evidence="6">
    <location>
        <begin position="104"/>
        <end position="131"/>
    </location>
</feature>
<reference evidence="9" key="1">
    <citation type="submission" date="2020-05" db="EMBL/GenBank/DDBJ databases">
        <authorList>
            <person name="Chiriac C."/>
            <person name="Salcher M."/>
            <person name="Ghai R."/>
            <person name="Kavagutti S V."/>
        </authorList>
    </citation>
    <scope>NUCLEOTIDE SEQUENCE</scope>
</reference>
<name>A0A6J6MQE8_9ZZZZ</name>
<evidence type="ECO:0000256" key="2">
    <source>
        <dbReference type="ARBA" id="ARBA00007317"/>
    </source>
</evidence>
<dbReference type="PANTHER" id="PTHR43178:SF5">
    <property type="entry name" value="LIPOAMIDE ACYLTRANSFERASE COMPONENT OF BRANCHED-CHAIN ALPHA-KETO ACID DEHYDROGENASE COMPLEX, MITOCHONDRIAL"/>
    <property type="match status" value="1"/>
</dbReference>
<dbReference type="EMBL" id="CAEZWV010000021">
    <property type="protein sequence ID" value="CAB4675174.1"/>
    <property type="molecule type" value="Genomic_DNA"/>
</dbReference>
<evidence type="ECO:0000256" key="6">
    <source>
        <dbReference type="SAM" id="MobiDB-lite"/>
    </source>
</evidence>
<feature type="region of interest" description="Disordered" evidence="6">
    <location>
        <begin position="83"/>
        <end position="131"/>
    </location>
</feature>